<dbReference type="OrthoDB" id="9808413at2"/>
<sequence>MPALIPTDFTAIVTWLGVVESDDRTALAANARDALDLTFDGVAGSVHGGRIRPSCSRVVAQHTKGTPIANERQVSILSEEEMAEIAAGMGLARLDPARLGATIVIRGLPDLSLVPPSSRLQGPDGATLVVDMQNRPCHLPARSIETVEPGKGKLFKRAAEGLRGVTAWVQREGRLALGDALRLHIPDQPAWPHIDSARGR</sequence>
<organism evidence="2 3">
    <name type="scientific">Lutimaribacter saemankumensis</name>
    <dbReference type="NCBI Taxonomy" id="490829"/>
    <lineage>
        <taxon>Bacteria</taxon>
        <taxon>Pseudomonadati</taxon>
        <taxon>Pseudomonadota</taxon>
        <taxon>Alphaproteobacteria</taxon>
        <taxon>Rhodobacterales</taxon>
        <taxon>Roseobacteraceae</taxon>
        <taxon>Lutimaribacter</taxon>
    </lineage>
</organism>
<dbReference type="SUPFAM" id="SSF50800">
    <property type="entry name" value="PK beta-barrel domain-like"/>
    <property type="match status" value="1"/>
</dbReference>
<evidence type="ECO:0000313" key="3">
    <source>
        <dbReference type="Proteomes" id="UP000199340"/>
    </source>
</evidence>
<dbReference type="PANTHER" id="PTHR36930">
    <property type="entry name" value="METAL-SULFUR CLUSTER BIOSYNTHESIS PROTEINS YUAD-RELATED"/>
    <property type="match status" value="1"/>
</dbReference>
<protein>
    <submittedName>
        <fullName evidence="2">MOSC domain-containing protein</fullName>
    </submittedName>
</protein>
<dbReference type="Gene3D" id="2.40.33.20">
    <property type="entry name" value="PK beta-barrel domain-like"/>
    <property type="match status" value="1"/>
</dbReference>
<dbReference type="AlphaFoldDB" id="A0A1G8MFA9"/>
<dbReference type="InterPro" id="IPR052716">
    <property type="entry name" value="MOSC_domain"/>
</dbReference>
<name>A0A1G8MFA9_9RHOB</name>
<dbReference type="EMBL" id="FNEB01000004">
    <property type="protein sequence ID" value="SDI66698.1"/>
    <property type="molecule type" value="Genomic_DNA"/>
</dbReference>
<feature type="domain" description="MOSC" evidence="1">
    <location>
        <begin position="29"/>
        <end position="184"/>
    </location>
</feature>
<dbReference type="Pfam" id="PF03473">
    <property type="entry name" value="MOSC"/>
    <property type="match status" value="1"/>
</dbReference>
<dbReference type="Proteomes" id="UP000199340">
    <property type="component" value="Unassembled WGS sequence"/>
</dbReference>
<dbReference type="PANTHER" id="PTHR36930:SF1">
    <property type="entry name" value="MOSC DOMAIN-CONTAINING PROTEIN"/>
    <property type="match status" value="1"/>
</dbReference>
<dbReference type="GO" id="GO:0030170">
    <property type="term" value="F:pyridoxal phosphate binding"/>
    <property type="evidence" value="ECO:0007669"/>
    <property type="project" value="InterPro"/>
</dbReference>
<dbReference type="GO" id="GO:0030151">
    <property type="term" value="F:molybdenum ion binding"/>
    <property type="evidence" value="ECO:0007669"/>
    <property type="project" value="InterPro"/>
</dbReference>
<accession>A0A1G8MFA9</accession>
<evidence type="ECO:0000313" key="2">
    <source>
        <dbReference type="EMBL" id="SDI66698.1"/>
    </source>
</evidence>
<dbReference type="PROSITE" id="PS51340">
    <property type="entry name" value="MOSC"/>
    <property type="match status" value="1"/>
</dbReference>
<dbReference type="GO" id="GO:0003824">
    <property type="term" value="F:catalytic activity"/>
    <property type="evidence" value="ECO:0007669"/>
    <property type="project" value="InterPro"/>
</dbReference>
<evidence type="ECO:0000259" key="1">
    <source>
        <dbReference type="PROSITE" id="PS51340"/>
    </source>
</evidence>
<dbReference type="RefSeq" id="WP_090028507.1">
    <property type="nucleotide sequence ID" value="NZ_FNEB01000004.1"/>
</dbReference>
<keyword evidence="3" id="KW-1185">Reference proteome</keyword>
<dbReference type="InterPro" id="IPR011037">
    <property type="entry name" value="Pyrv_Knase-like_insert_dom_sf"/>
</dbReference>
<dbReference type="STRING" id="490829.SAMN05421850_104170"/>
<dbReference type="InterPro" id="IPR005302">
    <property type="entry name" value="MoCF_Sase_C"/>
</dbReference>
<reference evidence="2 3" key="1">
    <citation type="submission" date="2016-10" db="EMBL/GenBank/DDBJ databases">
        <authorList>
            <person name="de Groot N.N."/>
        </authorList>
    </citation>
    <scope>NUCLEOTIDE SEQUENCE [LARGE SCALE GENOMIC DNA]</scope>
    <source>
        <strain evidence="2 3">DSM 28010</strain>
    </source>
</reference>
<proteinExistence type="predicted"/>
<gene>
    <name evidence="2" type="ORF">SAMN05421850_104170</name>
</gene>